<feature type="transmembrane region" description="Helical" evidence="1">
    <location>
        <begin position="382"/>
        <end position="403"/>
    </location>
</feature>
<dbReference type="AlphaFoldDB" id="A0A9P9A0W3"/>
<evidence type="ECO:0000313" key="3">
    <source>
        <dbReference type="EMBL" id="KAH6656526.1"/>
    </source>
</evidence>
<feature type="transmembrane region" description="Helical" evidence="1">
    <location>
        <begin position="33"/>
        <end position="53"/>
    </location>
</feature>
<dbReference type="GO" id="GO:0016020">
    <property type="term" value="C:membrane"/>
    <property type="evidence" value="ECO:0007669"/>
    <property type="project" value="TreeGrafter"/>
</dbReference>
<dbReference type="InterPro" id="IPR022703">
    <property type="entry name" value="DUF3533"/>
</dbReference>
<organism evidence="3 4">
    <name type="scientific">Truncatella angustata</name>
    <dbReference type="NCBI Taxonomy" id="152316"/>
    <lineage>
        <taxon>Eukaryota</taxon>
        <taxon>Fungi</taxon>
        <taxon>Dikarya</taxon>
        <taxon>Ascomycota</taxon>
        <taxon>Pezizomycotina</taxon>
        <taxon>Sordariomycetes</taxon>
        <taxon>Xylariomycetidae</taxon>
        <taxon>Amphisphaeriales</taxon>
        <taxon>Sporocadaceae</taxon>
        <taxon>Truncatella</taxon>
    </lineage>
</organism>
<proteinExistence type="predicted"/>
<keyword evidence="1" id="KW-0472">Membrane</keyword>
<dbReference type="RefSeq" id="XP_045960760.1">
    <property type="nucleotide sequence ID" value="XM_046099428.1"/>
</dbReference>
<name>A0A9P9A0W3_9PEZI</name>
<reference evidence="3" key="1">
    <citation type="journal article" date="2021" name="Nat. Commun.">
        <title>Genetic determinants of endophytism in the Arabidopsis root mycobiome.</title>
        <authorList>
            <person name="Mesny F."/>
            <person name="Miyauchi S."/>
            <person name="Thiergart T."/>
            <person name="Pickel B."/>
            <person name="Atanasova L."/>
            <person name="Karlsson M."/>
            <person name="Huettel B."/>
            <person name="Barry K.W."/>
            <person name="Haridas S."/>
            <person name="Chen C."/>
            <person name="Bauer D."/>
            <person name="Andreopoulos W."/>
            <person name="Pangilinan J."/>
            <person name="LaButti K."/>
            <person name="Riley R."/>
            <person name="Lipzen A."/>
            <person name="Clum A."/>
            <person name="Drula E."/>
            <person name="Henrissat B."/>
            <person name="Kohler A."/>
            <person name="Grigoriev I.V."/>
            <person name="Martin F.M."/>
            <person name="Hacquard S."/>
        </authorList>
    </citation>
    <scope>NUCLEOTIDE SEQUENCE</scope>
    <source>
        <strain evidence="3">MPI-SDFR-AT-0073</strain>
    </source>
</reference>
<dbReference type="PANTHER" id="PTHR34814">
    <property type="entry name" value="NITROSOGUANIDINE RESISTANCE PROTEIN SNG1"/>
    <property type="match status" value="1"/>
</dbReference>
<feature type="transmembrane region" description="Helical" evidence="1">
    <location>
        <begin position="298"/>
        <end position="322"/>
    </location>
</feature>
<keyword evidence="1" id="KW-0812">Transmembrane</keyword>
<dbReference type="Pfam" id="PF12051">
    <property type="entry name" value="DUF3533"/>
    <property type="match status" value="1"/>
</dbReference>
<dbReference type="InterPro" id="IPR053001">
    <property type="entry name" value="MNNG_permease-like"/>
</dbReference>
<feature type="domain" description="DUF3533" evidence="2">
    <location>
        <begin position="32"/>
        <end position="395"/>
    </location>
</feature>
<evidence type="ECO:0000259" key="2">
    <source>
        <dbReference type="Pfam" id="PF12051"/>
    </source>
</evidence>
<feature type="transmembrane region" description="Helical" evidence="1">
    <location>
        <begin position="329"/>
        <end position="348"/>
    </location>
</feature>
<dbReference type="EMBL" id="JAGPXC010000002">
    <property type="protein sequence ID" value="KAH6656526.1"/>
    <property type="molecule type" value="Genomic_DNA"/>
</dbReference>
<feature type="transmembrane region" description="Helical" evidence="1">
    <location>
        <begin position="268"/>
        <end position="286"/>
    </location>
</feature>
<dbReference type="OrthoDB" id="2140105at2759"/>
<dbReference type="PANTHER" id="PTHR34814:SF2">
    <property type="entry name" value="DUF3533 DOMAIN-CONTAINING PROTEIN"/>
    <property type="match status" value="1"/>
</dbReference>
<comment type="caution">
    <text evidence="3">The sequence shown here is derived from an EMBL/GenBank/DDBJ whole genome shotgun (WGS) entry which is preliminary data.</text>
</comment>
<keyword evidence="4" id="KW-1185">Reference proteome</keyword>
<feature type="transmembrane region" description="Helical" evidence="1">
    <location>
        <begin position="221"/>
        <end position="247"/>
    </location>
</feature>
<keyword evidence="1" id="KW-1133">Transmembrane helix</keyword>
<protein>
    <recommendedName>
        <fullName evidence="2">DUF3533 domain-containing protein</fullName>
    </recommendedName>
</protein>
<evidence type="ECO:0000256" key="1">
    <source>
        <dbReference type="SAM" id="Phobius"/>
    </source>
</evidence>
<evidence type="ECO:0000313" key="4">
    <source>
        <dbReference type="Proteomes" id="UP000758603"/>
    </source>
</evidence>
<gene>
    <name evidence="3" type="ORF">BKA67DRAFT_531791</name>
</gene>
<accession>A0A9P9A0W3</accession>
<dbReference type="Proteomes" id="UP000758603">
    <property type="component" value="Unassembled WGS sequence"/>
</dbReference>
<sequence length="516" mass="57874">MTWRYNKSTENRIRWGQHSGIGFKFLKAVAKNFILLQVLFLCLFAYVFGALYLQTTHTHNINIALLDYDGGAIGSAIKAAYESLGGDGFPTLQEVSPSEFPQPSDLLSAVCSTRYWAGLYVSSGASDRLENALGGGSPALVYNRSDIITLIWNQARYSTVVDGAVFSNMQTLSNTARIIYSTADRTGALQNFTDTEVLSVFANPWILSSVNIQPTTQGSRAIYNTLVIILILIQDFFYLGTINGIYANLKIYARIHPLRIITMRFLNSLVYCMVGSLCVAGMIWAFRSGWNVDGDQWALTWITLWLFAHLNFQVLDVFTIWLPVPYVPMALISWVVLNVTSILLPFELSPAFYRVGYMFPAHEVYETLLNIWSSGCNPHLQYSVPILFAWEIVALVLSVLGVFRRSHYATIAEEQQAKQFDDRLKVAEEFQRGEDAKLQTPIGSAAQKDQVAIDADKETSLENGATRQRLAAIINKEEREEAQIRRTLSRTCNFGPSFNMPFVGDDTDSDDTRSLK</sequence>
<dbReference type="GeneID" id="70128320"/>